<dbReference type="AlphaFoldDB" id="A0A7J0GTV1"/>
<dbReference type="EMBL" id="BJWL01000024">
    <property type="protein sequence ID" value="GFZ14212.1"/>
    <property type="molecule type" value="Genomic_DNA"/>
</dbReference>
<sequence>MADALKPLEIIEGIQDFSKPKTVKEEPESSKVLTRTHLSTRRTIAGDVENAKLDVPETLAMPSGRKRAPAASGRRKIEAQLKEEDEDKNNVVASARRKMETPLREEISVLKAYSTNRWTRLLVKKNDGVGFEQQGRNRARMYQQMINAKNDDLEAVSDEMSKDLKRNVKADSDDLDKSLEVKGTNPQIIAGDLLLKTDDLEAIADEVSNVLSKNVSNLEDDVQERMEVNNEVDKVKP</sequence>
<dbReference type="Proteomes" id="UP000585474">
    <property type="component" value="Unassembled WGS sequence"/>
</dbReference>
<dbReference type="PANTHER" id="PTHR33621:SF2">
    <property type="entry name" value="RIBOSOMAL L1 DOMAIN-CONTAINING PROTEIN"/>
    <property type="match status" value="1"/>
</dbReference>
<organism evidence="1 2">
    <name type="scientific">Actinidia rufa</name>
    <dbReference type="NCBI Taxonomy" id="165716"/>
    <lineage>
        <taxon>Eukaryota</taxon>
        <taxon>Viridiplantae</taxon>
        <taxon>Streptophyta</taxon>
        <taxon>Embryophyta</taxon>
        <taxon>Tracheophyta</taxon>
        <taxon>Spermatophyta</taxon>
        <taxon>Magnoliopsida</taxon>
        <taxon>eudicotyledons</taxon>
        <taxon>Gunneridae</taxon>
        <taxon>Pentapetalae</taxon>
        <taxon>asterids</taxon>
        <taxon>Ericales</taxon>
        <taxon>Actinidiaceae</taxon>
        <taxon>Actinidia</taxon>
    </lineage>
</organism>
<protein>
    <submittedName>
        <fullName evidence="1">Uncharacterized protein</fullName>
    </submittedName>
</protein>
<proteinExistence type="predicted"/>
<dbReference type="PANTHER" id="PTHR33621">
    <property type="entry name" value="ASPARTIC/GLUTAMIC ACID-RICH PROTEIN"/>
    <property type="match status" value="1"/>
</dbReference>
<reference evidence="1 2" key="1">
    <citation type="submission" date="2019-07" db="EMBL/GenBank/DDBJ databases">
        <title>De Novo Assembly of kiwifruit Actinidia rufa.</title>
        <authorList>
            <person name="Sugita-Konishi S."/>
            <person name="Sato K."/>
            <person name="Mori E."/>
            <person name="Abe Y."/>
            <person name="Kisaki G."/>
            <person name="Hamano K."/>
            <person name="Suezawa K."/>
            <person name="Otani M."/>
            <person name="Fukuda T."/>
            <person name="Manabe T."/>
            <person name="Gomi K."/>
            <person name="Tabuchi M."/>
            <person name="Akimitsu K."/>
            <person name="Kataoka I."/>
        </authorList>
    </citation>
    <scope>NUCLEOTIDE SEQUENCE [LARGE SCALE GENOMIC DNA]</scope>
    <source>
        <strain evidence="2">cv. Fuchu</strain>
    </source>
</reference>
<gene>
    <name evidence="1" type="ORF">Acr_24g0004020</name>
</gene>
<name>A0A7J0GTV1_9ERIC</name>
<keyword evidence="2" id="KW-1185">Reference proteome</keyword>
<comment type="caution">
    <text evidence="1">The sequence shown here is derived from an EMBL/GenBank/DDBJ whole genome shotgun (WGS) entry which is preliminary data.</text>
</comment>
<evidence type="ECO:0000313" key="2">
    <source>
        <dbReference type="Proteomes" id="UP000585474"/>
    </source>
</evidence>
<accession>A0A7J0GTV1</accession>
<dbReference type="OrthoDB" id="1916794at2759"/>
<evidence type="ECO:0000313" key="1">
    <source>
        <dbReference type="EMBL" id="GFZ14212.1"/>
    </source>
</evidence>